<accession>A0A9P8VJ68</accession>
<gene>
    <name evidence="2" type="ORF">F5X68DRAFT_198201</name>
</gene>
<organism evidence="2 3">
    <name type="scientific">Plectosphaerella plurivora</name>
    <dbReference type="NCBI Taxonomy" id="936078"/>
    <lineage>
        <taxon>Eukaryota</taxon>
        <taxon>Fungi</taxon>
        <taxon>Dikarya</taxon>
        <taxon>Ascomycota</taxon>
        <taxon>Pezizomycotina</taxon>
        <taxon>Sordariomycetes</taxon>
        <taxon>Hypocreomycetidae</taxon>
        <taxon>Glomerellales</taxon>
        <taxon>Plectosphaerellaceae</taxon>
        <taxon>Plectosphaerella</taxon>
    </lineage>
</organism>
<feature type="region of interest" description="Disordered" evidence="1">
    <location>
        <begin position="1"/>
        <end position="29"/>
    </location>
</feature>
<evidence type="ECO:0000256" key="1">
    <source>
        <dbReference type="SAM" id="MobiDB-lite"/>
    </source>
</evidence>
<comment type="caution">
    <text evidence="2">The sequence shown here is derived from an EMBL/GenBank/DDBJ whole genome shotgun (WGS) entry which is preliminary data.</text>
</comment>
<feature type="compositionally biased region" description="Low complexity" evidence="1">
    <location>
        <begin position="1"/>
        <end position="14"/>
    </location>
</feature>
<sequence>MHHPATPQGSSPSSSQPPPQQPPAPPAKAPITAETACINIASSSPATWYSHRDAPNIHICSRCYVGYLRDTRFRDDFEGKFLDDGMPRACRFSTPRIQKHLLATAAQTGSLGELLHHMKRRATIPNCKGVEGARASEGIKWFNARDNAIPGMVICEGCWEDFVVVSPFAPRFQPVGYPQDEKTIWACDMAVPYIRKELDRRDVVGDWTGFAAEAGGRLQIPPCGKAQRVPRRSRKWLCPKDMPSVVACPACFCDHVVGSGEEDRWREWTDDPKLQYADNFICALGQFGIGLAMSFAEDRNDYSLFWGALVKAAEGPECNPEGTKGATWYTLRDSDPRDFFVCGLCYAALVEPMGMRNFFMRKPGVAPDAAPRCCLNPRFPRFMTYLQKLLDGYFAQNTDSLSAFAVEYAGLPQCKRYTLLKDAAWYGWPECTICPECYHEFIRGTALANAMPYQGGRWETSTMCKMYSRRMRTLYLEACAKNPPDATEMLAYSEHRTGVYVRTIMVAQRILVQQRLALGEQQRLNAQSLFYTSIGNAHANTVGSSGWTYGAAGVGYGFENSMQLDGARYGKQAREVAASVTSGSATMQVAELERQWEMVE</sequence>
<evidence type="ECO:0000313" key="2">
    <source>
        <dbReference type="EMBL" id="KAH6695288.1"/>
    </source>
</evidence>
<protein>
    <recommendedName>
        <fullName evidence="4">Integral membrane protein</fullName>
    </recommendedName>
</protein>
<dbReference type="Proteomes" id="UP000770015">
    <property type="component" value="Unassembled WGS sequence"/>
</dbReference>
<proteinExistence type="predicted"/>
<dbReference type="EMBL" id="JAGSXJ010000002">
    <property type="protein sequence ID" value="KAH6695288.1"/>
    <property type="molecule type" value="Genomic_DNA"/>
</dbReference>
<dbReference type="OrthoDB" id="5324692at2759"/>
<name>A0A9P8VJ68_9PEZI</name>
<keyword evidence="3" id="KW-1185">Reference proteome</keyword>
<evidence type="ECO:0000313" key="3">
    <source>
        <dbReference type="Proteomes" id="UP000770015"/>
    </source>
</evidence>
<evidence type="ECO:0008006" key="4">
    <source>
        <dbReference type="Google" id="ProtNLM"/>
    </source>
</evidence>
<feature type="compositionally biased region" description="Pro residues" evidence="1">
    <location>
        <begin position="15"/>
        <end position="28"/>
    </location>
</feature>
<reference evidence="2" key="1">
    <citation type="journal article" date="2021" name="Nat. Commun.">
        <title>Genetic determinants of endophytism in the Arabidopsis root mycobiome.</title>
        <authorList>
            <person name="Mesny F."/>
            <person name="Miyauchi S."/>
            <person name="Thiergart T."/>
            <person name="Pickel B."/>
            <person name="Atanasova L."/>
            <person name="Karlsson M."/>
            <person name="Huettel B."/>
            <person name="Barry K.W."/>
            <person name="Haridas S."/>
            <person name="Chen C."/>
            <person name="Bauer D."/>
            <person name="Andreopoulos W."/>
            <person name="Pangilinan J."/>
            <person name="LaButti K."/>
            <person name="Riley R."/>
            <person name="Lipzen A."/>
            <person name="Clum A."/>
            <person name="Drula E."/>
            <person name="Henrissat B."/>
            <person name="Kohler A."/>
            <person name="Grigoriev I.V."/>
            <person name="Martin F.M."/>
            <person name="Hacquard S."/>
        </authorList>
    </citation>
    <scope>NUCLEOTIDE SEQUENCE</scope>
    <source>
        <strain evidence="2">MPI-SDFR-AT-0117</strain>
    </source>
</reference>
<dbReference type="AlphaFoldDB" id="A0A9P8VJ68"/>